<dbReference type="AlphaFoldDB" id="A0A914XUI0"/>
<feature type="transmembrane region" description="Helical" evidence="1">
    <location>
        <begin position="213"/>
        <end position="236"/>
    </location>
</feature>
<dbReference type="CDD" id="cd00637">
    <property type="entry name" value="7tm_classA_rhodopsin-like"/>
    <property type="match status" value="1"/>
</dbReference>
<evidence type="ECO:0000313" key="2">
    <source>
        <dbReference type="Proteomes" id="UP000887577"/>
    </source>
</evidence>
<dbReference type="PANTHER" id="PTHR31748:SF1">
    <property type="entry name" value="SERPENTINE RECEPTOR, CLASS V"/>
    <property type="match status" value="1"/>
</dbReference>
<reference evidence="3" key="1">
    <citation type="submission" date="2022-11" db="UniProtKB">
        <authorList>
            <consortium name="WormBaseParasite"/>
        </authorList>
    </citation>
    <scope>IDENTIFICATION</scope>
</reference>
<feature type="transmembrane region" description="Helical" evidence="1">
    <location>
        <begin position="22"/>
        <end position="43"/>
    </location>
</feature>
<dbReference type="PANTHER" id="PTHR31748">
    <property type="entry name" value="SERPENTINE RECEPTOR, CLASS V"/>
    <property type="match status" value="1"/>
</dbReference>
<feature type="transmembrane region" description="Helical" evidence="1">
    <location>
        <begin position="180"/>
        <end position="201"/>
    </location>
</feature>
<evidence type="ECO:0000313" key="3">
    <source>
        <dbReference type="WBParaSite" id="PSU_v2.g11607.t1"/>
    </source>
</evidence>
<dbReference type="Gene3D" id="1.20.1070.10">
    <property type="entry name" value="Rhodopsin 7-helix transmembrane proteins"/>
    <property type="match status" value="1"/>
</dbReference>
<feature type="transmembrane region" description="Helical" evidence="1">
    <location>
        <begin position="63"/>
        <end position="83"/>
    </location>
</feature>
<sequence>MFPAWGLAVDWYLIAGINLGKYLLMILLWARVSQGFTCLLVAINRCSAVLYPLDYETIWSAPIIIICVFLQIFAGSPLAYLLYQQDLHWKLNEAYATNPTINYSNIFIANEPQALKLVFKEEKAKFLVFGCGFVTQCIFCILLLICYFYMIYIYRARRTTFHAFFTSATVRQRRIINHQLFKMAFCVCTIEICFTIFSAVITTVCSKCITPNVFYAIWNSLSIIYSCCGPYVLLLCSGYSRHLVKDCLEDLQRFIFRRRKSFEKGKFKIYGLSNNINLRKNDSTPLNINYPTSG</sequence>
<name>A0A914XUI0_9BILA</name>
<dbReference type="WBParaSite" id="PSU_v2.g11607.t1">
    <property type="protein sequence ID" value="PSU_v2.g11607.t1"/>
    <property type="gene ID" value="PSU_v2.g11607"/>
</dbReference>
<evidence type="ECO:0000256" key="1">
    <source>
        <dbReference type="SAM" id="Phobius"/>
    </source>
</evidence>
<keyword evidence="1" id="KW-0812">Transmembrane</keyword>
<feature type="transmembrane region" description="Helical" evidence="1">
    <location>
        <begin position="126"/>
        <end position="152"/>
    </location>
</feature>
<dbReference type="Proteomes" id="UP000887577">
    <property type="component" value="Unplaced"/>
</dbReference>
<protein>
    <submittedName>
        <fullName evidence="3">Uncharacterized protein</fullName>
    </submittedName>
</protein>
<accession>A0A914XUI0</accession>
<keyword evidence="1" id="KW-0472">Membrane</keyword>
<organism evidence="2 3">
    <name type="scientific">Panagrolaimus superbus</name>
    <dbReference type="NCBI Taxonomy" id="310955"/>
    <lineage>
        <taxon>Eukaryota</taxon>
        <taxon>Metazoa</taxon>
        <taxon>Ecdysozoa</taxon>
        <taxon>Nematoda</taxon>
        <taxon>Chromadorea</taxon>
        <taxon>Rhabditida</taxon>
        <taxon>Tylenchina</taxon>
        <taxon>Panagrolaimomorpha</taxon>
        <taxon>Panagrolaimoidea</taxon>
        <taxon>Panagrolaimidae</taxon>
        <taxon>Panagrolaimus</taxon>
    </lineage>
</organism>
<dbReference type="SUPFAM" id="SSF81321">
    <property type="entry name" value="Family A G protein-coupled receptor-like"/>
    <property type="match status" value="1"/>
</dbReference>
<proteinExistence type="predicted"/>
<keyword evidence="1" id="KW-1133">Transmembrane helix</keyword>
<keyword evidence="2" id="KW-1185">Reference proteome</keyword>
<dbReference type="InterPro" id="IPR019426">
    <property type="entry name" value="7TM_GPCR_serpentine_rcpt_Srv"/>
</dbReference>
<dbReference type="Pfam" id="PF10323">
    <property type="entry name" value="7TM_GPCR_Srv"/>
    <property type="match status" value="1"/>
</dbReference>